<dbReference type="Proteomes" id="UP000198372">
    <property type="component" value="Unassembled WGS sequence"/>
</dbReference>
<proteinExistence type="predicted"/>
<feature type="domain" description="Tf2-1-like SH3-like" evidence="1">
    <location>
        <begin position="30"/>
        <end position="71"/>
    </location>
</feature>
<gene>
    <name evidence="2" type="ORF">BQ2448_7433</name>
</gene>
<dbReference type="STRING" id="269621.A0A238FJU2"/>
<evidence type="ECO:0000313" key="3">
    <source>
        <dbReference type="Proteomes" id="UP000198372"/>
    </source>
</evidence>
<organism evidence="2 3">
    <name type="scientific">Microbotryum intermedium</name>
    <dbReference type="NCBI Taxonomy" id="269621"/>
    <lineage>
        <taxon>Eukaryota</taxon>
        <taxon>Fungi</taxon>
        <taxon>Dikarya</taxon>
        <taxon>Basidiomycota</taxon>
        <taxon>Pucciniomycotina</taxon>
        <taxon>Microbotryomycetes</taxon>
        <taxon>Microbotryales</taxon>
        <taxon>Microbotryaceae</taxon>
        <taxon>Microbotryum</taxon>
    </lineage>
</organism>
<dbReference type="AlphaFoldDB" id="A0A238FJU2"/>
<reference evidence="3" key="1">
    <citation type="submission" date="2016-09" db="EMBL/GenBank/DDBJ databases">
        <authorList>
            <person name="Jeantristanb JTB J.-T."/>
            <person name="Ricardo R."/>
        </authorList>
    </citation>
    <scope>NUCLEOTIDE SEQUENCE [LARGE SCALE GENOMIC DNA]</scope>
</reference>
<dbReference type="EMBL" id="FMSP01000018">
    <property type="protein sequence ID" value="SCV73507.1"/>
    <property type="molecule type" value="Genomic_DNA"/>
</dbReference>
<sequence length="82" mass="9292">MFDNILLVFAMLNKAPKIRSVVLRSLMLATPTFLGPFAIKRIINNVAYKLDLPSTMHIHPVFHVLLLEPYRLLVSNCQGRGC</sequence>
<dbReference type="Pfam" id="PF24626">
    <property type="entry name" value="SH3_Tf2-1"/>
    <property type="match status" value="1"/>
</dbReference>
<accession>A0A238FJU2</accession>
<keyword evidence="3" id="KW-1185">Reference proteome</keyword>
<name>A0A238FJU2_9BASI</name>
<evidence type="ECO:0000313" key="2">
    <source>
        <dbReference type="EMBL" id="SCV73507.1"/>
    </source>
</evidence>
<dbReference type="OrthoDB" id="3218226at2759"/>
<evidence type="ECO:0000259" key="1">
    <source>
        <dbReference type="Pfam" id="PF24626"/>
    </source>
</evidence>
<dbReference type="InterPro" id="IPR056924">
    <property type="entry name" value="SH3_Tf2-1"/>
</dbReference>
<protein>
    <submittedName>
        <fullName evidence="2">BQ2448_7433 protein</fullName>
    </submittedName>
</protein>